<dbReference type="PRINTS" id="PR01038">
    <property type="entry name" value="TRNASYNTHARG"/>
</dbReference>
<dbReference type="SMART" id="SM01016">
    <property type="entry name" value="Arg_tRNA_synt_N"/>
    <property type="match status" value="1"/>
</dbReference>
<dbReference type="GO" id="GO:0006420">
    <property type="term" value="P:arginyl-tRNA aminoacylation"/>
    <property type="evidence" value="ECO:0007669"/>
    <property type="project" value="UniProtKB-UniRule"/>
</dbReference>
<dbReference type="PANTHER" id="PTHR11956:SF5">
    <property type="entry name" value="ARGININE--TRNA LIGASE, CYTOPLASMIC"/>
    <property type="match status" value="1"/>
</dbReference>
<comment type="subcellular location">
    <subcellularLocation>
        <location evidence="9">Cytoplasm</location>
    </subcellularLocation>
</comment>
<evidence type="ECO:0000256" key="1">
    <source>
        <dbReference type="ARBA" id="ARBA00005594"/>
    </source>
</evidence>
<dbReference type="HAMAP" id="MF_00123">
    <property type="entry name" value="Arg_tRNA_synth"/>
    <property type="match status" value="1"/>
</dbReference>
<dbReference type="InterPro" id="IPR009080">
    <property type="entry name" value="tRNAsynth_Ia_anticodon-bd"/>
</dbReference>
<evidence type="ECO:0000313" key="14">
    <source>
        <dbReference type="Proteomes" id="UP000460549"/>
    </source>
</evidence>
<dbReference type="InterPro" id="IPR008909">
    <property type="entry name" value="DALR_anticod-bd"/>
</dbReference>
<gene>
    <name evidence="9" type="primary">argS</name>
    <name evidence="13" type="ORF">FYJ80_00580</name>
</gene>
<dbReference type="EC" id="6.1.1.19" evidence="9"/>
<comment type="similarity">
    <text evidence="1 9 10">Belongs to the class-I aminoacyl-tRNA synthetase family.</text>
</comment>
<dbReference type="GO" id="GO:0004814">
    <property type="term" value="F:arginine-tRNA ligase activity"/>
    <property type="evidence" value="ECO:0007669"/>
    <property type="project" value="UniProtKB-UniRule"/>
</dbReference>
<dbReference type="Pfam" id="PF05746">
    <property type="entry name" value="DALR_1"/>
    <property type="match status" value="1"/>
</dbReference>
<dbReference type="NCBIfam" id="TIGR00456">
    <property type="entry name" value="argS"/>
    <property type="match status" value="1"/>
</dbReference>
<feature type="short sequence motif" description="'HIGH' region" evidence="9">
    <location>
        <begin position="131"/>
        <end position="141"/>
    </location>
</feature>
<evidence type="ECO:0000256" key="5">
    <source>
        <dbReference type="ARBA" id="ARBA00022840"/>
    </source>
</evidence>
<comment type="caution">
    <text evidence="13">The sequence shown here is derived from an EMBL/GenBank/DDBJ whole genome shotgun (WGS) entry which is preliminary data.</text>
</comment>
<dbReference type="InterPro" id="IPR014729">
    <property type="entry name" value="Rossmann-like_a/b/a_fold"/>
</dbReference>
<dbReference type="EMBL" id="VUNN01000001">
    <property type="protein sequence ID" value="MSU05283.1"/>
    <property type="molecule type" value="Genomic_DNA"/>
</dbReference>
<dbReference type="SUPFAM" id="SSF52374">
    <property type="entry name" value="Nucleotidylyl transferase"/>
    <property type="match status" value="1"/>
</dbReference>
<dbReference type="InterPro" id="IPR001412">
    <property type="entry name" value="aa-tRNA-synth_I_CS"/>
</dbReference>
<sequence>MLQKIKDQWKALVESEVKELALEKGADISVDIQVLTPPKPEMGDVAFPMFSFAKAFKSAPPVIANEIKARLEKREDLPQGELLVAGPYLNLKLNTSSLAKELYEKVLSEGESFGKNSSLSGKKVMIEFSCPNTNKPLHLGHMRNDSLGMSVSEILKANGAEVMKVNLINNRGVHICKSMWAYKTFGGDETPESTGEKGDHFVGRYYVRYAQYEKECVEKALLGHENDDEKVKEEIKAEAVSKANAEPQSMLKKWEDGDKEVISLWEKMNGWTLDGLAESYKNMGISFDKYYYESNTYKLGKSEVMKGLDMGVFYRETDGSVQVDLTNIGLDKKVLLRKDGTSIYITQDLGTAVSRHEDYPFDSLIYVVASEQQYHFKVLFQCLKLLGYTWADELHHLSYGMVNLPNGRMKSREGTVVDADDLLANLSELAKAEIIEKEREDMVGDIDETARKIALSALNYYLLQVTPQKDMIFNPAESIAFSGNTGPYLQYMGARISSMLSKFDEVKDEYKDTPFDPSLYTCDDEKALIKLIASFPEVVKKAGEGYDPSIICTLLYDISKTFSHYYHDNQILKADSKELVVARINLVKMVLQVLKNAFSLVGIPFLESM</sequence>
<dbReference type="InterPro" id="IPR005148">
    <property type="entry name" value="Arg-tRNA-synth_N"/>
</dbReference>
<comment type="subunit">
    <text evidence="9">Monomer.</text>
</comment>
<accession>A0A7X2PB79</accession>
<dbReference type="Gene3D" id="3.40.50.620">
    <property type="entry name" value="HUPs"/>
    <property type="match status" value="1"/>
</dbReference>
<dbReference type="AlphaFoldDB" id="A0A7X2PB79"/>
<dbReference type="Proteomes" id="UP000460549">
    <property type="component" value="Unassembled WGS sequence"/>
</dbReference>
<keyword evidence="4 9" id="KW-0547">Nucleotide-binding</keyword>
<dbReference type="FunFam" id="1.10.730.10:FF:000006">
    <property type="entry name" value="Arginyl-tRNA synthetase 2, mitochondrial"/>
    <property type="match status" value="1"/>
</dbReference>
<dbReference type="Gene3D" id="3.30.1360.70">
    <property type="entry name" value="Arginyl tRNA synthetase N-terminal domain"/>
    <property type="match status" value="1"/>
</dbReference>
<evidence type="ECO:0000313" key="13">
    <source>
        <dbReference type="EMBL" id="MSU05283.1"/>
    </source>
</evidence>
<organism evidence="13 14">
    <name type="scientific">Bullifex porci</name>
    <dbReference type="NCBI Taxonomy" id="2606638"/>
    <lineage>
        <taxon>Bacteria</taxon>
        <taxon>Pseudomonadati</taxon>
        <taxon>Spirochaetota</taxon>
        <taxon>Spirochaetia</taxon>
        <taxon>Spirochaetales</taxon>
        <taxon>Spirochaetaceae</taxon>
        <taxon>Bullifex</taxon>
    </lineage>
</organism>
<keyword evidence="7 9" id="KW-0030">Aminoacyl-tRNA synthetase</keyword>
<reference evidence="13 14" key="1">
    <citation type="submission" date="2019-08" db="EMBL/GenBank/DDBJ databases">
        <title>In-depth cultivation of the pig gut microbiome towards novel bacterial diversity and tailored functional studies.</title>
        <authorList>
            <person name="Wylensek D."/>
            <person name="Hitch T.C.A."/>
            <person name="Clavel T."/>
        </authorList>
    </citation>
    <scope>NUCLEOTIDE SEQUENCE [LARGE SCALE GENOMIC DNA]</scope>
    <source>
        <strain evidence="13 14">NM-380-WT-3C1</strain>
    </source>
</reference>
<evidence type="ECO:0000256" key="4">
    <source>
        <dbReference type="ARBA" id="ARBA00022741"/>
    </source>
</evidence>
<evidence type="ECO:0000256" key="3">
    <source>
        <dbReference type="ARBA" id="ARBA00022598"/>
    </source>
</evidence>
<dbReference type="GO" id="GO:0005737">
    <property type="term" value="C:cytoplasm"/>
    <property type="evidence" value="ECO:0007669"/>
    <property type="project" value="UniProtKB-SubCell"/>
</dbReference>
<dbReference type="RefSeq" id="WP_154424184.1">
    <property type="nucleotide sequence ID" value="NZ_VUNN01000001.1"/>
</dbReference>
<evidence type="ECO:0000256" key="7">
    <source>
        <dbReference type="ARBA" id="ARBA00023146"/>
    </source>
</evidence>
<dbReference type="PANTHER" id="PTHR11956">
    <property type="entry name" value="ARGINYL-TRNA SYNTHETASE"/>
    <property type="match status" value="1"/>
</dbReference>
<keyword evidence="2 9" id="KW-0963">Cytoplasm</keyword>
<name>A0A7X2PB79_9SPIO</name>
<comment type="catalytic activity">
    <reaction evidence="8 9">
        <text>tRNA(Arg) + L-arginine + ATP = L-arginyl-tRNA(Arg) + AMP + diphosphate</text>
        <dbReference type="Rhea" id="RHEA:20301"/>
        <dbReference type="Rhea" id="RHEA-COMP:9658"/>
        <dbReference type="Rhea" id="RHEA-COMP:9673"/>
        <dbReference type="ChEBI" id="CHEBI:30616"/>
        <dbReference type="ChEBI" id="CHEBI:32682"/>
        <dbReference type="ChEBI" id="CHEBI:33019"/>
        <dbReference type="ChEBI" id="CHEBI:78442"/>
        <dbReference type="ChEBI" id="CHEBI:78513"/>
        <dbReference type="ChEBI" id="CHEBI:456215"/>
        <dbReference type="EC" id="6.1.1.19"/>
    </reaction>
</comment>
<dbReference type="InterPro" id="IPR001278">
    <property type="entry name" value="Arg-tRNA-ligase"/>
</dbReference>
<evidence type="ECO:0000256" key="6">
    <source>
        <dbReference type="ARBA" id="ARBA00022917"/>
    </source>
</evidence>
<keyword evidence="5 9" id="KW-0067">ATP-binding</keyword>
<dbReference type="InterPro" id="IPR035684">
    <property type="entry name" value="ArgRS_core"/>
</dbReference>
<protein>
    <recommendedName>
        <fullName evidence="9">Arginine--tRNA ligase</fullName>
        <ecNumber evidence="9">6.1.1.19</ecNumber>
    </recommendedName>
    <alternativeName>
        <fullName evidence="9">Arginyl-tRNA synthetase</fullName>
        <shortName evidence="9">ArgRS</shortName>
    </alternativeName>
</protein>
<dbReference type="PROSITE" id="PS00178">
    <property type="entry name" value="AA_TRNA_LIGASE_I"/>
    <property type="match status" value="1"/>
</dbReference>
<dbReference type="InterPro" id="IPR036695">
    <property type="entry name" value="Arg-tRNA-synth_N_sf"/>
</dbReference>
<evidence type="ECO:0000256" key="10">
    <source>
        <dbReference type="RuleBase" id="RU363038"/>
    </source>
</evidence>
<dbReference type="Gene3D" id="1.10.730.10">
    <property type="entry name" value="Isoleucyl-tRNA Synthetase, Domain 1"/>
    <property type="match status" value="1"/>
</dbReference>
<feature type="domain" description="DALR anticodon binding" evidence="11">
    <location>
        <begin position="489"/>
        <end position="609"/>
    </location>
</feature>
<evidence type="ECO:0000256" key="8">
    <source>
        <dbReference type="ARBA" id="ARBA00049339"/>
    </source>
</evidence>
<dbReference type="SUPFAM" id="SSF55190">
    <property type="entry name" value="Arginyl-tRNA synthetase (ArgRS), N-terminal 'additional' domain"/>
    <property type="match status" value="1"/>
</dbReference>
<dbReference type="SMART" id="SM00836">
    <property type="entry name" value="DALR_1"/>
    <property type="match status" value="1"/>
</dbReference>
<keyword evidence="14" id="KW-1185">Reference proteome</keyword>
<feature type="domain" description="Arginyl tRNA synthetase N-terminal" evidence="12">
    <location>
        <begin position="7"/>
        <end position="93"/>
    </location>
</feature>
<proteinExistence type="inferred from homology"/>
<evidence type="ECO:0000259" key="12">
    <source>
        <dbReference type="SMART" id="SM01016"/>
    </source>
</evidence>
<evidence type="ECO:0000256" key="2">
    <source>
        <dbReference type="ARBA" id="ARBA00022490"/>
    </source>
</evidence>
<keyword evidence="6 9" id="KW-0648">Protein biosynthesis</keyword>
<keyword evidence="3 9" id="KW-0436">Ligase</keyword>
<evidence type="ECO:0000256" key="9">
    <source>
        <dbReference type="HAMAP-Rule" id="MF_00123"/>
    </source>
</evidence>
<evidence type="ECO:0000259" key="11">
    <source>
        <dbReference type="SMART" id="SM00836"/>
    </source>
</evidence>
<dbReference type="GO" id="GO:0005524">
    <property type="term" value="F:ATP binding"/>
    <property type="evidence" value="ECO:0007669"/>
    <property type="project" value="UniProtKB-UniRule"/>
</dbReference>
<dbReference type="SUPFAM" id="SSF47323">
    <property type="entry name" value="Anticodon-binding domain of a subclass of class I aminoacyl-tRNA synthetases"/>
    <property type="match status" value="1"/>
</dbReference>
<dbReference type="Pfam" id="PF00750">
    <property type="entry name" value="tRNA-synt_1d"/>
    <property type="match status" value="1"/>
</dbReference>
<dbReference type="Pfam" id="PF03485">
    <property type="entry name" value="Arg_tRNA_synt_N"/>
    <property type="match status" value="1"/>
</dbReference>